<evidence type="ECO:0000256" key="2">
    <source>
        <dbReference type="ARBA" id="ARBA00023015"/>
    </source>
</evidence>
<evidence type="ECO:0000313" key="9">
    <source>
        <dbReference type="Proteomes" id="UP000236544"/>
    </source>
</evidence>
<evidence type="ECO:0000313" key="8">
    <source>
        <dbReference type="EMBL" id="CUS21961.1"/>
    </source>
</evidence>
<dbReference type="InterPro" id="IPR004827">
    <property type="entry name" value="bZIP"/>
</dbReference>
<reference evidence="9" key="1">
    <citation type="submission" date="2015-10" db="EMBL/GenBank/DDBJ databases">
        <authorList>
            <person name="Devillers H."/>
        </authorList>
    </citation>
    <scope>NUCLEOTIDE SEQUENCE [LARGE SCALE GENOMIC DNA]</scope>
</reference>
<name>A0A0P1KQS5_9SACH</name>
<keyword evidence="9" id="KW-1185">Reference proteome</keyword>
<dbReference type="InterPro" id="IPR018287">
    <property type="entry name" value="Hap4_TF_heteromerisation"/>
</dbReference>
<keyword evidence="3" id="KW-0804">Transcription</keyword>
<dbReference type="CDD" id="cd14688">
    <property type="entry name" value="bZIP_YAP"/>
    <property type="match status" value="1"/>
</dbReference>
<comment type="subcellular location">
    <subcellularLocation>
        <location evidence="1">Nucleus</location>
    </subcellularLocation>
</comment>
<dbReference type="PANTHER" id="PTHR40621:SF7">
    <property type="entry name" value="BZIP DOMAIN-CONTAINING PROTEIN"/>
    <property type="match status" value="1"/>
</dbReference>
<evidence type="ECO:0000259" key="7">
    <source>
        <dbReference type="PROSITE" id="PS00036"/>
    </source>
</evidence>
<dbReference type="PROSITE" id="PS00036">
    <property type="entry name" value="BZIP_BASIC"/>
    <property type="match status" value="1"/>
</dbReference>
<evidence type="ECO:0000256" key="6">
    <source>
        <dbReference type="SAM" id="MobiDB-lite"/>
    </source>
</evidence>
<keyword evidence="2" id="KW-0805">Transcription regulation</keyword>
<evidence type="ECO:0000256" key="1">
    <source>
        <dbReference type="ARBA" id="ARBA00004123"/>
    </source>
</evidence>
<dbReference type="GO" id="GO:0001228">
    <property type="term" value="F:DNA-binding transcription activator activity, RNA polymerase II-specific"/>
    <property type="evidence" value="ECO:0007669"/>
    <property type="project" value="TreeGrafter"/>
</dbReference>
<feature type="region of interest" description="Disordered" evidence="6">
    <location>
        <begin position="53"/>
        <end position="83"/>
    </location>
</feature>
<proteinExistence type="predicted"/>
<dbReference type="InterPro" id="IPR050936">
    <property type="entry name" value="AP-1-like"/>
</dbReference>
<dbReference type="OrthoDB" id="2285533at2759"/>
<protein>
    <submittedName>
        <fullName evidence="8">LAQU0S04e04874g1_1</fullName>
    </submittedName>
</protein>
<dbReference type="SMART" id="SM00338">
    <property type="entry name" value="BRLZ"/>
    <property type="match status" value="1"/>
</dbReference>
<feature type="domain" description="BZIP" evidence="7">
    <location>
        <begin position="76"/>
        <end position="90"/>
    </location>
</feature>
<dbReference type="GO" id="GO:0000976">
    <property type="term" value="F:transcription cis-regulatory region binding"/>
    <property type="evidence" value="ECO:0007669"/>
    <property type="project" value="InterPro"/>
</dbReference>
<keyword evidence="4" id="KW-0539">Nucleus</keyword>
<evidence type="ECO:0000256" key="5">
    <source>
        <dbReference type="SAM" id="Coils"/>
    </source>
</evidence>
<gene>
    <name evidence="8" type="ORF">LAQU0_S04e04874g</name>
</gene>
<dbReference type="GO" id="GO:0090575">
    <property type="term" value="C:RNA polymerase II transcription regulator complex"/>
    <property type="evidence" value="ECO:0007669"/>
    <property type="project" value="TreeGrafter"/>
</dbReference>
<sequence length="261" mass="29148">MSRPRASMNYFLAWYHGVMNYSALRPSAGKQGATASCGELRTSKAWVLPAKTKPGRRAKTCTQQDSGSVGLEDDPRKAKNREAQRAYRERQAGHIKELQDLVEKWRVKCEGLKAEVRNRNLELEKHKTRAQDLEKQIEVLKAEREPVRCDLCVLRVTDDGSTPSFLDPKLQDHIDNFKPMKAVPLSSKRKKRKWSPTALPAFKRPYERGLSAGSLLELPVVDDSLSCGFCSESSACLCKDLAAQPAPAEPAVKRRETGQGG</sequence>
<dbReference type="AlphaFoldDB" id="A0A0P1KQS5"/>
<organism evidence="8 9">
    <name type="scientific">Lachancea quebecensis</name>
    <dbReference type="NCBI Taxonomy" id="1654605"/>
    <lineage>
        <taxon>Eukaryota</taxon>
        <taxon>Fungi</taxon>
        <taxon>Dikarya</taxon>
        <taxon>Ascomycota</taxon>
        <taxon>Saccharomycotina</taxon>
        <taxon>Saccharomycetes</taxon>
        <taxon>Saccharomycetales</taxon>
        <taxon>Saccharomycetaceae</taxon>
        <taxon>Lachancea</taxon>
    </lineage>
</organism>
<keyword evidence="5" id="KW-0175">Coiled coil</keyword>
<dbReference type="PANTHER" id="PTHR40621">
    <property type="entry name" value="TRANSCRIPTION FACTOR KAPC-RELATED"/>
    <property type="match status" value="1"/>
</dbReference>
<dbReference type="Gene3D" id="1.20.5.170">
    <property type="match status" value="1"/>
</dbReference>
<dbReference type="Pfam" id="PF10297">
    <property type="entry name" value="Hap4_Hap_bind"/>
    <property type="match status" value="1"/>
</dbReference>
<feature type="coiled-coil region" evidence="5">
    <location>
        <begin position="95"/>
        <end position="143"/>
    </location>
</feature>
<dbReference type="Proteomes" id="UP000236544">
    <property type="component" value="Unassembled WGS sequence"/>
</dbReference>
<dbReference type="EMBL" id="LN890563">
    <property type="protein sequence ID" value="CUS21961.1"/>
    <property type="molecule type" value="Genomic_DNA"/>
</dbReference>
<feature type="compositionally biased region" description="Basic and acidic residues" evidence="6">
    <location>
        <begin position="73"/>
        <end position="83"/>
    </location>
</feature>
<dbReference type="SUPFAM" id="SSF57959">
    <property type="entry name" value="Leucine zipper domain"/>
    <property type="match status" value="1"/>
</dbReference>
<evidence type="ECO:0000256" key="4">
    <source>
        <dbReference type="ARBA" id="ARBA00023242"/>
    </source>
</evidence>
<evidence type="ECO:0000256" key="3">
    <source>
        <dbReference type="ARBA" id="ARBA00023163"/>
    </source>
</evidence>
<accession>A0A0P1KQS5</accession>
<dbReference type="InterPro" id="IPR046347">
    <property type="entry name" value="bZIP_sf"/>
</dbReference>